<reference evidence="1" key="1">
    <citation type="submission" date="2022-07" db="EMBL/GenBank/DDBJ databases">
        <title>Phylogenomic reconstructions and comparative analyses of Kickxellomycotina fungi.</title>
        <authorList>
            <person name="Reynolds N.K."/>
            <person name="Stajich J.E."/>
            <person name="Barry K."/>
            <person name="Grigoriev I.V."/>
            <person name="Crous P."/>
            <person name="Smith M.E."/>
        </authorList>
    </citation>
    <scope>NUCLEOTIDE SEQUENCE</scope>
    <source>
        <strain evidence="1">NRRL 5244</strain>
    </source>
</reference>
<keyword evidence="2" id="KW-1185">Reference proteome</keyword>
<evidence type="ECO:0000313" key="2">
    <source>
        <dbReference type="Proteomes" id="UP001150603"/>
    </source>
</evidence>
<name>A0ACC1J2N9_9FUNG</name>
<dbReference type="EMBL" id="JANBPW010004459">
    <property type="protein sequence ID" value="KAJ1934884.1"/>
    <property type="molecule type" value="Genomic_DNA"/>
</dbReference>
<dbReference type="Proteomes" id="UP001150603">
    <property type="component" value="Unassembled WGS sequence"/>
</dbReference>
<accession>A0ACC1J2N9</accession>
<evidence type="ECO:0000313" key="1">
    <source>
        <dbReference type="EMBL" id="KAJ1934884.1"/>
    </source>
</evidence>
<protein>
    <submittedName>
        <fullName evidence="1">Uncharacterized protein</fullName>
    </submittedName>
</protein>
<sequence>MHQESARLVRETHVHVDPLEFTKRLQLSDFYTRFDSSRTTKSVREQRRQNALRNTQKLRFPGDNSDDGDLEILGPEQQMLASSTQNAHLFACLKKKRQGKEAGDRLAGILKYGSQPMHVSDSVPANLKTDGPLALRSLNSALLEAVHKQDLGRKRKDKKRSDGDSLEAQEDVAADGDDETMEDEDDDEDDDVEESDSEDVVQPRLGSRNVVLSDDDDDGDDGDGKNGNLAEAIKPIEPRKPTEDPQTKAKFLGLFKMPAKKPAAVLQEPVTKERSATPDDSQTPGMQDLSFIFPSSHDQQSSTQDSLLLTPSIRMQPETQMTQPGTQPTQMLQQSLDPLGFLNSSVLDMMDSQMSVGVPVLADSSPTQPTQPTQPMQPTQPTQPTMDDTEGTQNSQLPSL</sequence>
<gene>
    <name evidence="1" type="ORF">FBU59_005552</name>
</gene>
<feature type="non-terminal residue" evidence="1">
    <location>
        <position position="400"/>
    </location>
</feature>
<organism evidence="1 2">
    <name type="scientific">Linderina macrospora</name>
    <dbReference type="NCBI Taxonomy" id="4868"/>
    <lineage>
        <taxon>Eukaryota</taxon>
        <taxon>Fungi</taxon>
        <taxon>Fungi incertae sedis</taxon>
        <taxon>Zoopagomycota</taxon>
        <taxon>Kickxellomycotina</taxon>
        <taxon>Kickxellomycetes</taxon>
        <taxon>Kickxellales</taxon>
        <taxon>Kickxellaceae</taxon>
        <taxon>Linderina</taxon>
    </lineage>
</organism>
<proteinExistence type="predicted"/>
<comment type="caution">
    <text evidence="1">The sequence shown here is derived from an EMBL/GenBank/DDBJ whole genome shotgun (WGS) entry which is preliminary data.</text>
</comment>